<dbReference type="EMBL" id="AYSV01000067">
    <property type="protein sequence ID" value="ETD72411.1"/>
    <property type="molecule type" value="Genomic_DNA"/>
</dbReference>
<feature type="chain" id="PRO_5004769146" description="Porin domain-containing protein" evidence="1">
    <location>
        <begin position="27"/>
        <end position="118"/>
    </location>
</feature>
<name>V8G8H4_9BURK</name>
<evidence type="ECO:0000313" key="3">
    <source>
        <dbReference type="Proteomes" id="UP000018766"/>
    </source>
</evidence>
<dbReference type="Proteomes" id="UP000018766">
    <property type="component" value="Unassembled WGS sequence"/>
</dbReference>
<dbReference type="AlphaFoldDB" id="V8G8H4"/>
<keyword evidence="3" id="KW-1185">Reference proteome</keyword>
<dbReference type="InterPro" id="IPR023614">
    <property type="entry name" value="Porin_dom_sf"/>
</dbReference>
<evidence type="ECO:0000313" key="2">
    <source>
        <dbReference type="EMBL" id="ETD72411.1"/>
    </source>
</evidence>
<dbReference type="RefSeq" id="WP_023950197.1">
    <property type="nucleotide sequence ID" value="NZ_AYSV01000067.1"/>
</dbReference>
<accession>V8G8H4</accession>
<dbReference type="SUPFAM" id="SSF56935">
    <property type="entry name" value="Porins"/>
    <property type="match status" value="1"/>
</dbReference>
<comment type="caution">
    <text evidence="2">The sequence shown here is derived from an EMBL/GenBank/DDBJ whole genome shotgun (WGS) entry which is preliminary data.</text>
</comment>
<evidence type="ECO:0000256" key="1">
    <source>
        <dbReference type="SAM" id="SignalP"/>
    </source>
</evidence>
<dbReference type="Gene3D" id="2.40.160.10">
    <property type="entry name" value="Porin"/>
    <property type="match status" value="1"/>
</dbReference>
<gene>
    <name evidence="2" type="ORF">V757_04450</name>
</gene>
<reference evidence="2 3" key="1">
    <citation type="submission" date="2013-11" db="EMBL/GenBank/DDBJ databases">
        <title>Genomic analysis of Pelistega sp. HM-7.</title>
        <authorList>
            <person name="Kumbhare S.V."/>
            <person name="Shetty S.A."/>
            <person name="Sharma O."/>
            <person name="Dhotre D.P."/>
        </authorList>
    </citation>
    <scope>NUCLEOTIDE SEQUENCE [LARGE SCALE GENOMIC DNA]</scope>
    <source>
        <strain evidence="2 3">HM-7</strain>
    </source>
</reference>
<organism evidence="2 3">
    <name type="scientific">Pelistega indica</name>
    <dbReference type="NCBI Taxonomy" id="1414851"/>
    <lineage>
        <taxon>Bacteria</taxon>
        <taxon>Pseudomonadati</taxon>
        <taxon>Pseudomonadota</taxon>
        <taxon>Betaproteobacteria</taxon>
        <taxon>Burkholderiales</taxon>
        <taxon>Alcaligenaceae</taxon>
        <taxon>Pelistega</taxon>
    </lineage>
</organism>
<evidence type="ECO:0008006" key="4">
    <source>
        <dbReference type="Google" id="ProtNLM"/>
    </source>
</evidence>
<keyword evidence="1" id="KW-0732">Signal</keyword>
<sequence length="118" mass="12772">MKQHSQKLLTLLLVTSLVTAMPSAHAIKLYGQFDQGLSYQHQSRQGQVNGIPFSTNQHSIGVQSFKDQSYVGIYAEEPLGKGNKVFIQLEHELGDFTPSGLSPKGGEVFDKAVIGIGG</sequence>
<feature type="signal peptide" evidence="1">
    <location>
        <begin position="1"/>
        <end position="26"/>
    </location>
</feature>
<protein>
    <recommendedName>
        <fullName evidence="4">Porin domain-containing protein</fullName>
    </recommendedName>
</protein>
<proteinExistence type="predicted"/>